<accession>A0A6I1FQS6</accession>
<keyword evidence="2" id="KW-0812">Transmembrane</keyword>
<keyword evidence="4" id="KW-1185">Reference proteome</keyword>
<reference evidence="3 4" key="1">
    <citation type="submission" date="2019-10" db="EMBL/GenBank/DDBJ databases">
        <title>Bacillus aerolatum sp. nov., isolated from bioaerosol of sport playgrounds.</title>
        <authorList>
            <person name="Chen P."/>
            <person name="Zhang G."/>
        </authorList>
    </citation>
    <scope>NUCLEOTIDE SEQUENCE [LARGE SCALE GENOMIC DNA]</scope>
    <source>
        <strain evidence="3 4">CX253</strain>
    </source>
</reference>
<dbReference type="EMBL" id="WEIO01000001">
    <property type="protein sequence ID" value="KAB7709084.1"/>
    <property type="molecule type" value="Genomic_DNA"/>
</dbReference>
<dbReference type="Proteomes" id="UP000429595">
    <property type="component" value="Unassembled WGS sequence"/>
</dbReference>
<evidence type="ECO:0000256" key="2">
    <source>
        <dbReference type="SAM" id="Phobius"/>
    </source>
</evidence>
<evidence type="ECO:0000313" key="4">
    <source>
        <dbReference type="Proteomes" id="UP000429595"/>
    </source>
</evidence>
<evidence type="ECO:0000313" key="3">
    <source>
        <dbReference type="EMBL" id="KAB7709084.1"/>
    </source>
</evidence>
<evidence type="ECO:0000256" key="1">
    <source>
        <dbReference type="SAM" id="MobiDB-lite"/>
    </source>
</evidence>
<sequence length="340" mass="38358">MAGFVKEKSFCKFFMSYSNFIFIRGEKVKKSIFAIIMIVSIFMITGCSSQMVSEEKKANREQVSEKVNEQVSEKKAASEPVATQENNEEDRSWDGQWVFLSDDNLGQLQIEQVEGNGINYTLGGTRINPNNNSSYANSFQGTGIIKGDKVEFKNNLLEECGGMMEKKDSVITVTVENEGCHTPQVYLNGDYKKDDSITTPSFFAYENGEFNIYGITLGDTPSTTKGLVGNPDYEGPDEEAFYEWIQDYPSKNLFISYFSNKIESIHAEANASELEAAIAEEFDGDYYISNDGSNYLYNPENKQLLIFNENEKNSQMISFFVTYADGNFYYGVENGSIKQK</sequence>
<proteinExistence type="predicted"/>
<comment type="caution">
    <text evidence="3">The sequence shown here is derived from an EMBL/GenBank/DDBJ whole genome shotgun (WGS) entry which is preliminary data.</text>
</comment>
<dbReference type="RefSeq" id="WP_152149610.1">
    <property type="nucleotide sequence ID" value="NZ_WEIO01000001.1"/>
</dbReference>
<feature type="region of interest" description="Disordered" evidence="1">
    <location>
        <begin position="59"/>
        <end position="90"/>
    </location>
</feature>
<feature type="transmembrane region" description="Helical" evidence="2">
    <location>
        <begin position="32"/>
        <end position="52"/>
    </location>
</feature>
<gene>
    <name evidence="3" type="ORF">F9802_02900</name>
</gene>
<feature type="compositionally biased region" description="Basic and acidic residues" evidence="1">
    <location>
        <begin position="59"/>
        <end position="77"/>
    </location>
</feature>
<keyword evidence="2" id="KW-0472">Membrane</keyword>
<dbReference type="AlphaFoldDB" id="A0A6I1FQS6"/>
<keyword evidence="2" id="KW-1133">Transmembrane helix</keyword>
<name>A0A6I1FQS6_9BACI</name>
<protein>
    <submittedName>
        <fullName evidence="3">Uncharacterized protein</fullName>
    </submittedName>
</protein>
<organism evidence="3 4">
    <name type="scientific">Bacillus aerolatus</name>
    <dbReference type="NCBI Taxonomy" id="2653354"/>
    <lineage>
        <taxon>Bacteria</taxon>
        <taxon>Bacillati</taxon>
        <taxon>Bacillota</taxon>
        <taxon>Bacilli</taxon>
        <taxon>Bacillales</taxon>
        <taxon>Bacillaceae</taxon>
        <taxon>Bacillus</taxon>
    </lineage>
</organism>